<feature type="transmembrane region" description="Helical" evidence="1">
    <location>
        <begin position="21"/>
        <end position="39"/>
    </location>
</feature>
<sequence>MEAIQAAKLIEILNYSTLKKLQSLIITQLVIVSVIKYYLKTYCIILKYDL</sequence>
<evidence type="ECO:0000313" key="2">
    <source>
        <dbReference type="EMBL" id="AKA71566.1"/>
    </source>
</evidence>
<keyword evidence="1" id="KW-0812">Transmembrane</keyword>
<gene>
    <name evidence="2" type="ORF">CSCA_4441</name>
</gene>
<reference evidence="2 3" key="1">
    <citation type="journal article" date="2015" name="J. Biotechnol.">
        <title>Complete genome sequence of a malodorant-producing acetogen, Clostridium scatologenes ATCC 25775(T).</title>
        <authorList>
            <person name="Zhu Z."/>
            <person name="Guo T."/>
            <person name="Zheng H."/>
            <person name="Song T."/>
            <person name="Ouyang P."/>
            <person name="Xie J."/>
        </authorList>
    </citation>
    <scope>NUCLEOTIDE SEQUENCE [LARGE SCALE GENOMIC DNA]</scope>
    <source>
        <strain evidence="2 3">ATCC 25775</strain>
    </source>
</reference>
<dbReference type="Proteomes" id="UP000033115">
    <property type="component" value="Chromosome"/>
</dbReference>
<dbReference type="HOGENOM" id="CLU_3116491_0_0_9"/>
<keyword evidence="1" id="KW-0472">Membrane</keyword>
<evidence type="ECO:0000256" key="1">
    <source>
        <dbReference type="SAM" id="Phobius"/>
    </source>
</evidence>
<accession>A0A0E3GS72</accession>
<organism evidence="2 3">
    <name type="scientific">Clostridium scatologenes</name>
    <dbReference type="NCBI Taxonomy" id="1548"/>
    <lineage>
        <taxon>Bacteria</taxon>
        <taxon>Bacillati</taxon>
        <taxon>Bacillota</taxon>
        <taxon>Clostridia</taxon>
        <taxon>Eubacteriales</taxon>
        <taxon>Clostridiaceae</taxon>
        <taxon>Clostridium</taxon>
    </lineage>
</organism>
<proteinExistence type="predicted"/>
<keyword evidence="1" id="KW-1133">Transmembrane helix</keyword>
<dbReference type="KEGG" id="csq:CSCA_4441"/>
<keyword evidence="3" id="KW-1185">Reference proteome</keyword>
<dbReference type="AlphaFoldDB" id="A0A0E3GS72"/>
<dbReference type="STRING" id="1548.CSCA_4441"/>
<name>A0A0E3GS72_CLOSL</name>
<evidence type="ECO:0000313" key="3">
    <source>
        <dbReference type="Proteomes" id="UP000033115"/>
    </source>
</evidence>
<protein>
    <submittedName>
        <fullName evidence="2">Uncharacterized protein</fullName>
    </submittedName>
</protein>
<dbReference type="EMBL" id="CP009933">
    <property type="protein sequence ID" value="AKA71566.1"/>
    <property type="molecule type" value="Genomic_DNA"/>
</dbReference>